<dbReference type="PROSITE" id="PS51257">
    <property type="entry name" value="PROKAR_LIPOPROTEIN"/>
    <property type="match status" value="1"/>
</dbReference>
<dbReference type="Proteomes" id="UP001595696">
    <property type="component" value="Unassembled WGS sequence"/>
</dbReference>
<dbReference type="Pfam" id="PF24088">
    <property type="entry name" value="DUF7373"/>
    <property type="match status" value="1"/>
</dbReference>
<proteinExistence type="predicted"/>
<evidence type="ECO:0000256" key="1">
    <source>
        <dbReference type="SAM" id="SignalP"/>
    </source>
</evidence>
<keyword evidence="5" id="KW-1185">Reference proteome</keyword>
<evidence type="ECO:0000259" key="2">
    <source>
        <dbReference type="Pfam" id="PF24088"/>
    </source>
</evidence>
<dbReference type="InterPro" id="IPR055797">
    <property type="entry name" value="DUF7373"/>
</dbReference>
<feature type="domain" description="DUF7373" evidence="2">
    <location>
        <begin position="53"/>
        <end position="246"/>
    </location>
</feature>
<feature type="domain" description="DUF7373" evidence="3">
    <location>
        <begin position="251"/>
        <end position="396"/>
    </location>
</feature>
<dbReference type="EMBL" id="JBHSAX010000017">
    <property type="protein sequence ID" value="MFC3964601.1"/>
    <property type="molecule type" value="Genomic_DNA"/>
</dbReference>
<feature type="signal peptide" evidence="1">
    <location>
        <begin position="1"/>
        <end position="18"/>
    </location>
</feature>
<protein>
    <submittedName>
        <fullName evidence="4">Uncharacterized protein</fullName>
    </submittedName>
</protein>
<evidence type="ECO:0000313" key="5">
    <source>
        <dbReference type="Proteomes" id="UP001595696"/>
    </source>
</evidence>
<feature type="chain" id="PRO_5045180425" evidence="1">
    <location>
        <begin position="19"/>
        <end position="397"/>
    </location>
</feature>
<comment type="caution">
    <text evidence="4">The sequence shown here is derived from an EMBL/GenBank/DDBJ whole genome shotgun (WGS) entry which is preliminary data.</text>
</comment>
<evidence type="ECO:0000259" key="3">
    <source>
        <dbReference type="Pfam" id="PF24092"/>
    </source>
</evidence>
<dbReference type="RefSeq" id="WP_378614354.1">
    <property type="nucleotide sequence ID" value="NZ_JBHSAX010000017.1"/>
</dbReference>
<dbReference type="InterPro" id="IPR056463">
    <property type="entry name" value="DUF7373_C"/>
</dbReference>
<name>A0ABV8DX71_9NOCA</name>
<reference evidence="5" key="1">
    <citation type="journal article" date="2019" name="Int. J. Syst. Evol. Microbiol.">
        <title>The Global Catalogue of Microorganisms (GCM) 10K type strain sequencing project: providing services to taxonomists for standard genome sequencing and annotation.</title>
        <authorList>
            <consortium name="The Broad Institute Genomics Platform"/>
            <consortium name="The Broad Institute Genome Sequencing Center for Infectious Disease"/>
            <person name="Wu L."/>
            <person name="Ma J."/>
        </authorList>
    </citation>
    <scope>NUCLEOTIDE SEQUENCE [LARGE SCALE GENOMIC DNA]</scope>
    <source>
        <strain evidence="5">CGMCC 4.7330</strain>
    </source>
</reference>
<dbReference type="Pfam" id="PF24092">
    <property type="entry name" value="DUF7373_C"/>
    <property type="match status" value="1"/>
</dbReference>
<sequence length="397" mass="42296">MSRIALCLSTMTVAGLLAGCSIPGAPVAGEPDVRKLEVGKYEVDRHSYDVSPAGHGAVLEGIRMADAVVPSIDIDPSLSHGRTSSVLTTVDDTIGLLADVSRPVLENRKFLTGYVAAGADRADPKGETLPVSDATAVTTVVLRFPDQGAAAAAAKELEDADINVAPENQKLSSTKFSDAYLHWRPGVPSVGAFLAHGEFVISLYVQRPKADSADLVSWVDKALTAEVPVLDSFRPTPTAEFDDLPVDPEGMLARVVVESRADRTPDPQRFAVYGPGRMLQAADDQAARQQLIQETGLDSSAVVDNTLLHRLRDTDAARTFMTGLIDSAGAEYDPIGAPNDVPGAKCLRLNAAGDRETEYAFSCFVTYKRYVAVVSSDLEPDVRQKVAAQYALLANSL</sequence>
<keyword evidence="1" id="KW-0732">Signal</keyword>
<evidence type="ECO:0000313" key="4">
    <source>
        <dbReference type="EMBL" id="MFC3964601.1"/>
    </source>
</evidence>
<gene>
    <name evidence="4" type="ORF">ACFO0B_21670</name>
</gene>
<organism evidence="4 5">
    <name type="scientific">Nocardia jiangsuensis</name>
    <dbReference type="NCBI Taxonomy" id="1691563"/>
    <lineage>
        <taxon>Bacteria</taxon>
        <taxon>Bacillati</taxon>
        <taxon>Actinomycetota</taxon>
        <taxon>Actinomycetes</taxon>
        <taxon>Mycobacteriales</taxon>
        <taxon>Nocardiaceae</taxon>
        <taxon>Nocardia</taxon>
    </lineage>
</organism>
<accession>A0ABV8DX71</accession>